<feature type="compositionally biased region" description="Basic residues" evidence="1">
    <location>
        <begin position="141"/>
        <end position="151"/>
    </location>
</feature>
<dbReference type="AlphaFoldDB" id="A0A2N3QPQ5"/>
<dbReference type="EMBL" id="PCGY01000001">
    <property type="protein sequence ID" value="PKU93660.1"/>
    <property type="molecule type" value="Genomic_DNA"/>
</dbReference>
<organism evidence="2 3">
    <name type="scientific">Bifidobacterium thermophilum</name>
    <dbReference type="NCBI Taxonomy" id="33905"/>
    <lineage>
        <taxon>Bacteria</taxon>
        <taxon>Bacillati</taxon>
        <taxon>Actinomycetota</taxon>
        <taxon>Actinomycetes</taxon>
        <taxon>Bifidobacteriales</taxon>
        <taxon>Bifidobacteriaceae</taxon>
        <taxon>Bifidobacterium</taxon>
    </lineage>
</organism>
<proteinExistence type="predicted"/>
<protein>
    <submittedName>
        <fullName evidence="2">Uncharacterized protein</fullName>
    </submittedName>
</protein>
<feature type="compositionally biased region" description="Basic and acidic residues" evidence="1">
    <location>
        <begin position="39"/>
        <end position="55"/>
    </location>
</feature>
<feature type="compositionally biased region" description="Polar residues" evidence="1">
    <location>
        <begin position="172"/>
        <end position="181"/>
    </location>
</feature>
<sequence>MKVVHWAYQGGIFDHCVCGAESGAGIARGFFRPSGGRAELLREPDTPALNRESHAEIGTSPSRSRTAPRPPPMATSQNLGIPTFRPHHNNQPLLAPQPESTKSWTKSENKTPKPIQSTIAPTFTAPPTTATSQNRGISAIHPRRSSNRKPATRQQARIHGPNRRTRDEIGTGPQQRQTALGLQSRCLPRKPTPE</sequence>
<feature type="region of interest" description="Disordered" evidence="1">
    <location>
        <begin position="36"/>
        <end position="194"/>
    </location>
</feature>
<evidence type="ECO:0000313" key="2">
    <source>
        <dbReference type="EMBL" id="PKU93660.1"/>
    </source>
</evidence>
<evidence type="ECO:0000313" key="3">
    <source>
        <dbReference type="Proteomes" id="UP000233727"/>
    </source>
</evidence>
<comment type="caution">
    <text evidence="2">The sequence shown here is derived from an EMBL/GenBank/DDBJ whole genome shotgun (WGS) entry which is preliminary data.</text>
</comment>
<feature type="compositionally biased region" description="Low complexity" evidence="1">
    <location>
        <begin position="118"/>
        <end position="131"/>
    </location>
</feature>
<reference evidence="2 3" key="1">
    <citation type="submission" date="2017-10" db="EMBL/GenBank/DDBJ databases">
        <title>Bifidobacterium genomics.</title>
        <authorList>
            <person name="Lugli G.A."/>
            <person name="Milani C."/>
            <person name="Mancabelli L."/>
        </authorList>
    </citation>
    <scope>NUCLEOTIDE SEQUENCE [LARGE SCALE GENOMIC DNA]</scope>
    <source>
        <strain evidence="2 3">1542B</strain>
    </source>
</reference>
<accession>A0A2N3QPQ5</accession>
<dbReference type="Proteomes" id="UP000233727">
    <property type="component" value="Unassembled WGS sequence"/>
</dbReference>
<name>A0A2N3QPQ5_9BIFI</name>
<evidence type="ECO:0000256" key="1">
    <source>
        <dbReference type="SAM" id="MobiDB-lite"/>
    </source>
</evidence>
<gene>
    <name evidence="2" type="ORF">CQR47_0017</name>
</gene>